<reference evidence="1" key="2">
    <citation type="journal article" date="2015" name="Data Brief">
        <title>Shoot transcriptome of the giant reed, Arundo donax.</title>
        <authorList>
            <person name="Barrero R.A."/>
            <person name="Guerrero F.D."/>
            <person name="Moolhuijzen P."/>
            <person name="Goolsby J.A."/>
            <person name="Tidwell J."/>
            <person name="Bellgard S.E."/>
            <person name="Bellgard M.I."/>
        </authorList>
    </citation>
    <scope>NUCLEOTIDE SEQUENCE</scope>
    <source>
        <tissue evidence="1">Shoot tissue taken approximately 20 cm above the soil surface</tissue>
    </source>
</reference>
<proteinExistence type="predicted"/>
<reference evidence="1" key="1">
    <citation type="submission" date="2014-09" db="EMBL/GenBank/DDBJ databases">
        <authorList>
            <person name="Magalhaes I.L.F."/>
            <person name="Oliveira U."/>
            <person name="Santos F.R."/>
            <person name="Vidigal T.H.D.A."/>
            <person name="Brescovit A.D."/>
            <person name="Santos A.J."/>
        </authorList>
    </citation>
    <scope>NUCLEOTIDE SEQUENCE</scope>
    <source>
        <tissue evidence="1">Shoot tissue taken approximately 20 cm above the soil surface</tissue>
    </source>
</reference>
<protein>
    <submittedName>
        <fullName evidence="1">Uncharacterized protein</fullName>
    </submittedName>
</protein>
<organism evidence="1">
    <name type="scientific">Arundo donax</name>
    <name type="common">Giant reed</name>
    <name type="synonym">Donax arundinaceus</name>
    <dbReference type="NCBI Taxonomy" id="35708"/>
    <lineage>
        <taxon>Eukaryota</taxon>
        <taxon>Viridiplantae</taxon>
        <taxon>Streptophyta</taxon>
        <taxon>Embryophyta</taxon>
        <taxon>Tracheophyta</taxon>
        <taxon>Spermatophyta</taxon>
        <taxon>Magnoliopsida</taxon>
        <taxon>Liliopsida</taxon>
        <taxon>Poales</taxon>
        <taxon>Poaceae</taxon>
        <taxon>PACMAD clade</taxon>
        <taxon>Arundinoideae</taxon>
        <taxon>Arundineae</taxon>
        <taxon>Arundo</taxon>
    </lineage>
</organism>
<sequence length="18" mass="2058">MFLSGAGFRSTYEHPNIM</sequence>
<dbReference type="AlphaFoldDB" id="A0A0A9BM80"/>
<accession>A0A0A9BM80</accession>
<evidence type="ECO:0000313" key="1">
    <source>
        <dbReference type="EMBL" id="JAD62335.1"/>
    </source>
</evidence>
<name>A0A0A9BM80_ARUDO</name>
<dbReference type="EMBL" id="GBRH01235560">
    <property type="protein sequence ID" value="JAD62335.1"/>
    <property type="molecule type" value="Transcribed_RNA"/>
</dbReference>